<dbReference type="EMBL" id="BOOA01000079">
    <property type="protein sequence ID" value="GIH28380.1"/>
    <property type="molecule type" value="Genomic_DNA"/>
</dbReference>
<evidence type="ECO:0000256" key="1">
    <source>
        <dbReference type="ARBA" id="ARBA00006775"/>
    </source>
</evidence>
<keyword evidence="6" id="KW-1185">Reference proteome</keyword>
<dbReference type="SUPFAM" id="SSF75005">
    <property type="entry name" value="Arabinanase/levansucrase/invertase"/>
    <property type="match status" value="1"/>
</dbReference>
<dbReference type="GO" id="GO:0016787">
    <property type="term" value="F:hydrolase activity"/>
    <property type="evidence" value="ECO:0007669"/>
    <property type="project" value="UniProtKB-KW"/>
</dbReference>
<feature type="site" description="Transition state stabilizer" evidence="3">
    <location>
        <position position="194"/>
    </location>
</feature>
<evidence type="ECO:0000256" key="3">
    <source>
        <dbReference type="PIRSR" id="PIRSR603469-4"/>
    </source>
</evidence>
<evidence type="ECO:0000256" key="4">
    <source>
        <dbReference type="RuleBase" id="RU361220"/>
    </source>
</evidence>
<accession>A0A919QJ47</accession>
<dbReference type="GO" id="GO:0050053">
    <property type="term" value="F:levansucrase activity"/>
    <property type="evidence" value="ECO:0007669"/>
    <property type="project" value="InterPro"/>
</dbReference>
<dbReference type="AlphaFoldDB" id="A0A919QJ47"/>
<feature type="binding site" evidence="2">
    <location>
        <position position="41"/>
    </location>
    <ligand>
        <name>substrate</name>
    </ligand>
</feature>
<dbReference type="CDD" id="cd08997">
    <property type="entry name" value="GH68"/>
    <property type="match status" value="1"/>
</dbReference>
<proteinExistence type="inferred from homology"/>
<comment type="caution">
    <text evidence="5">The sequence shown here is derived from an EMBL/GenBank/DDBJ whole genome shotgun (WGS) entry which is preliminary data.</text>
</comment>
<comment type="similarity">
    <text evidence="1 4">Belongs to the glycosyl hydrolase 68 family.</text>
</comment>
<dbReference type="InterPro" id="IPR023296">
    <property type="entry name" value="Glyco_hydro_beta-prop_sf"/>
</dbReference>
<evidence type="ECO:0000313" key="6">
    <source>
        <dbReference type="Proteomes" id="UP000640052"/>
    </source>
</evidence>
<keyword evidence="5" id="KW-0378">Hydrolase</keyword>
<evidence type="ECO:0000313" key="5">
    <source>
        <dbReference type="EMBL" id="GIH28380.1"/>
    </source>
</evidence>
<reference evidence="5" key="1">
    <citation type="submission" date="2021-01" db="EMBL/GenBank/DDBJ databases">
        <title>Whole genome shotgun sequence of Acrocarpospora phusangensis NBRC 108782.</title>
        <authorList>
            <person name="Komaki H."/>
            <person name="Tamura T."/>
        </authorList>
    </citation>
    <scope>NUCLEOTIDE SEQUENCE</scope>
    <source>
        <strain evidence="5">NBRC 108782</strain>
    </source>
</reference>
<dbReference type="Gene3D" id="2.115.10.20">
    <property type="entry name" value="Glycosyl hydrolase domain, family 43"/>
    <property type="match status" value="1"/>
</dbReference>
<dbReference type="Pfam" id="PF02435">
    <property type="entry name" value="Glyco_hydro_68"/>
    <property type="match status" value="2"/>
</dbReference>
<evidence type="ECO:0000256" key="2">
    <source>
        <dbReference type="PIRSR" id="PIRSR603469-2"/>
    </source>
</evidence>
<organism evidence="5 6">
    <name type="scientific">Acrocarpospora phusangensis</name>
    <dbReference type="NCBI Taxonomy" id="1070424"/>
    <lineage>
        <taxon>Bacteria</taxon>
        <taxon>Bacillati</taxon>
        <taxon>Actinomycetota</taxon>
        <taxon>Actinomycetes</taxon>
        <taxon>Streptosporangiales</taxon>
        <taxon>Streptosporangiaceae</taxon>
        <taxon>Acrocarpospora</taxon>
    </lineage>
</organism>
<dbReference type="InterPro" id="IPR003469">
    <property type="entry name" value="Glyco_hydro_68"/>
</dbReference>
<sequence>MTQAQPARWTRHHLDLIADDPATTAPLILGTPERLLDLDVWDMWPIQEEDGSTSVILGDEVWMGLTAPAVGHPEERHDVARIRLMAKTGTGWRDLGNVFADGVSPGSREWSGSAIRRQDGTILVFYTAAGSRGEEPRTFLQRVVESRMALVADGDRVALEETSGHRELVRPDGHTYVPADEIRGGPGQIRAWRDPAWFRDPADGRAHLLIAASVPWGDRYMGAVALAGEDGEGWSLRAPLLTADGVNREIERPHIVFHDSSYYLFFCTQRQSFEPVGAAPTGLYGFVAPRLAGPYEPVNGSGLVIGNPAGQPDQAYAWVVLDDLRAVSFLNYRNDGPEKTARAAFGGTIAPVLRLTLDGAKSRVEVV</sequence>
<dbReference type="Proteomes" id="UP000640052">
    <property type="component" value="Unassembled WGS sequence"/>
</dbReference>
<protein>
    <submittedName>
        <fullName evidence="5">Glycoside hydrolase 68 family protein</fullName>
    </submittedName>
</protein>
<dbReference type="GO" id="GO:0009758">
    <property type="term" value="P:carbohydrate utilization"/>
    <property type="evidence" value="ECO:0007669"/>
    <property type="project" value="InterPro"/>
</dbReference>
<gene>
    <name evidence="5" type="primary">sacB2</name>
    <name evidence="5" type="ORF">Aph01nite_66900</name>
</gene>
<feature type="binding site" evidence="2">
    <location>
        <position position="111"/>
    </location>
    <ligand>
        <name>substrate</name>
    </ligand>
</feature>
<dbReference type="RefSeq" id="WP_204044995.1">
    <property type="nucleotide sequence ID" value="NZ_BOOA01000079.1"/>
</dbReference>
<name>A0A919QJ47_9ACTN</name>